<dbReference type="EMBL" id="JBBHJZ010000001">
    <property type="protein sequence ID" value="MEJ5975464.1"/>
    <property type="molecule type" value="Genomic_DNA"/>
</dbReference>
<sequence>MTATAYPVVGRREFLLGTLALGVMASLPGVAFAQVAADPASDAVRRLMVLSTQNALNRLGQPNGFLTSNVARFGMPVLFAKGAATATGPLSQGAFRQELIQKLNYFAEAGARGAVPAMAEASRKLPIPNATAIVQGQPTAATSALRLEMGSGLVNALRGPIEQALVAAQDPIIAQAVAALPGVTLRDVAQAIALSADNGIWYEIGSAEAELRANPAASGDSALVAGLAAARAPVPAPLPPAAPRP</sequence>
<dbReference type="InterPro" id="IPR025245">
    <property type="entry name" value="DUF4197"/>
</dbReference>
<dbReference type="Proteomes" id="UP001361239">
    <property type="component" value="Unassembled WGS sequence"/>
</dbReference>
<keyword evidence="2" id="KW-1185">Reference proteome</keyword>
<name>A0ABU8RQX1_9SPHN</name>
<gene>
    <name evidence="1" type="ORF">WG901_02360</name>
</gene>
<proteinExistence type="predicted"/>
<dbReference type="Pfam" id="PF13852">
    <property type="entry name" value="DUF4197"/>
    <property type="match status" value="1"/>
</dbReference>
<protein>
    <submittedName>
        <fullName evidence="1">DUF4197 family protein</fullName>
    </submittedName>
</protein>
<organism evidence="1 2">
    <name type="scientific">Novosphingobium anseongense</name>
    <dbReference type="NCBI Taxonomy" id="3133436"/>
    <lineage>
        <taxon>Bacteria</taxon>
        <taxon>Pseudomonadati</taxon>
        <taxon>Pseudomonadota</taxon>
        <taxon>Alphaproteobacteria</taxon>
        <taxon>Sphingomonadales</taxon>
        <taxon>Sphingomonadaceae</taxon>
        <taxon>Novosphingobium</taxon>
    </lineage>
</organism>
<dbReference type="RefSeq" id="WP_339585413.1">
    <property type="nucleotide sequence ID" value="NZ_JBBHJZ010000001.1"/>
</dbReference>
<dbReference type="PROSITE" id="PS51318">
    <property type="entry name" value="TAT"/>
    <property type="match status" value="1"/>
</dbReference>
<reference evidence="1 2" key="1">
    <citation type="submission" date="2024-03" db="EMBL/GenBank/DDBJ databases">
        <authorList>
            <person name="Jo J.-H."/>
        </authorList>
    </citation>
    <scope>NUCLEOTIDE SEQUENCE [LARGE SCALE GENOMIC DNA]</scope>
    <source>
        <strain evidence="1 2">PS1R-30</strain>
    </source>
</reference>
<evidence type="ECO:0000313" key="2">
    <source>
        <dbReference type="Proteomes" id="UP001361239"/>
    </source>
</evidence>
<dbReference type="InterPro" id="IPR006311">
    <property type="entry name" value="TAT_signal"/>
</dbReference>
<comment type="caution">
    <text evidence="1">The sequence shown here is derived from an EMBL/GenBank/DDBJ whole genome shotgun (WGS) entry which is preliminary data.</text>
</comment>
<evidence type="ECO:0000313" key="1">
    <source>
        <dbReference type="EMBL" id="MEJ5975464.1"/>
    </source>
</evidence>
<accession>A0ABU8RQX1</accession>